<accession>A0ACC2UPJ0</accession>
<name>A0ACC2UPJ0_9FUNG</name>
<sequence length="300" mass="33098">MLFSTTIYLIVSCVAASSVAPKDLTHLTTVLKEGITGDAPAFADQEIVDVVEKYIPYAGLSYCFTPNVEIMECGHCKSASAKYNSTQYDEGSATKSVVLVDEEEKEMVVSFRGSEDAMKVLNLIDSRMVSYPEIEGSQVSLKIMSYLTKITEDLENTLHDLLTQHKNYRLVLVGHSLGGALANLAAPIFMKKFNLDATRLLMVTYGQPRVGDAKFADGLTALGFPFIRFVNKEDGISRFPSTSSYKPLPHEINFKGNKYLQCRYIGSGDKKCTDRLAPFSSMFNNEHSMVGTKWVGSNGC</sequence>
<gene>
    <name evidence="1" type="ORF">DSO57_1018977</name>
</gene>
<evidence type="ECO:0000313" key="1">
    <source>
        <dbReference type="EMBL" id="KAJ9088849.1"/>
    </source>
</evidence>
<evidence type="ECO:0000313" key="2">
    <source>
        <dbReference type="Proteomes" id="UP001165960"/>
    </source>
</evidence>
<proteinExistence type="predicted"/>
<reference evidence="1" key="1">
    <citation type="submission" date="2022-04" db="EMBL/GenBank/DDBJ databases">
        <title>Genome of the entomopathogenic fungus Entomophthora muscae.</title>
        <authorList>
            <person name="Elya C."/>
            <person name="Lovett B.R."/>
            <person name="Lee E."/>
            <person name="Macias A.M."/>
            <person name="Hajek A.E."/>
            <person name="De Bivort B.L."/>
            <person name="Kasson M.T."/>
            <person name="De Fine Licht H.H."/>
            <person name="Stajich J.E."/>
        </authorList>
    </citation>
    <scope>NUCLEOTIDE SEQUENCE</scope>
    <source>
        <strain evidence="1">Berkeley</strain>
    </source>
</reference>
<keyword evidence="2" id="KW-1185">Reference proteome</keyword>
<dbReference type="Proteomes" id="UP001165960">
    <property type="component" value="Unassembled WGS sequence"/>
</dbReference>
<dbReference type="EMBL" id="QTSX02000084">
    <property type="protein sequence ID" value="KAJ9088849.1"/>
    <property type="molecule type" value="Genomic_DNA"/>
</dbReference>
<protein>
    <submittedName>
        <fullName evidence="1">Uncharacterized protein</fullName>
    </submittedName>
</protein>
<organism evidence="1 2">
    <name type="scientific">Entomophthora muscae</name>
    <dbReference type="NCBI Taxonomy" id="34485"/>
    <lineage>
        <taxon>Eukaryota</taxon>
        <taxon>Fungi</taxon>
        <taxon>Fungi incertae sedis</taxon>
        <taxon>Zoopagomycota</taxon>
        <taxon>Entomophthoromycotina</taxon>
        <taxon>Entomophthoromycetes</taxon>
        <taxon>Entomophthorales</taxon>
        <taxon>Entomophthoraceae</taxon>
        <taxon>Entomophthora</taxon>
    </lineage>
</organism>
<comment type="caution">
    <text evidence="1">The sequence shown here is derived from an EMBL/GenBank/DDBJ whole genome shotgun (WGS) entry which is preliminary data.</text>
</comment>